<evidence type="ECO:0000313" key="1">
    <source>
        <dbReference type="EMBL" id="RZC44620.1"/>
    </source>
</evidence>
<dbReference type="EMBL" id="CM010715">
    <property type="protein sequence ID" value="RZC44620.1"/>
    <property type="molecule type" value="Genomic_DNA"/>
</dbReference>
<dbReference type="AlphaFoldDB" id="A0A4Y7I9X8"/>
<evidence type="ECO:0000313" key="2">
    <source>
        <dbReference type="Proteomes" id="UP000316621"/>
    </source>
</evidence>
<proteinExistence type="predicted"/>
<name>A0A4Y7I9X8_PAPSO</name>
<reference evidence="1 2" key="1">
    <citation type="journal article" date="2018" name="Science">
        <title>The opium poppy genome and morphinan production.</title>
        <authorList>
            <person name="Guo L."/>
            <person name="Winzer T."/>
            <person name="Yang X."/>
            <person name="Li Y."/>
            <person name="Ning Z."/>
            <person name="He Z."/>
            <person name="Teodor R."/>
            <person name="Lu Y."/>
            <person name="Bowser T.A."/>
            <person name="Graham I.A."/>
            <person name="Ye K."/>
        </authorList>
    </citation>
    <scope>NUCLEOTIDE SEQUENCE [LARGE SCALE GENOMIC DNA]</scope>
    <source>
        <strain evidence="2">cv. HN1</strain>
        <tissue evidence="1">Leaves</tissue>
    </source>
</reference>
<protein>
    <submittedName>
        <fullName evidence="1">Uncharacterized protein</fullName>
    </submittedName>
</protein>
<keyword evidence="2" id="KW-1185">Reference proteome</keyword>
<organism evidence="1 2">
    <name type="scientific">Papaver somniferum</name>
    <name type="common">Opium poppy</name>
    <dbReference type="NCBI Taxonomy" id="3469"/>
    <lineage>
        <taxon>Eukaryota</taxon>
        <taxon>Viridiplantae</taxon>
        <taxon>Streptophyta</taxon>
        <taxon>Embryophyta</taxon>
        <taxon>Tracheophyta</taxon>
        <taxon>Spermatophyta</taxon>
        <taxon>Magnoliopsida</taxon>
        <taxon>Ranunculales</taxon>
        <taxon>Papaveraceae</taxon>
        <taxon>Papaveroideae</taxon>
        <taxon>Papaver</taxon>
    </lineage>
</organism>
<dbReference type="Gramene" id="RZC44620">
    <property type="protein sequence ID" value="RZC44620"/>
    <property type="gene ID" value="C5167_037573"/>
</dbReference>
<gene>
    <name evidence="1" type="ORF">C5167_037573</name>
</gene>
<dbReference type="Proteomes" id="UP000316621">
    <property type="component" value="Chromosome 1"/>
</dbReference>
<accession>A0A4Y7I9X8</accession>
<sequence length="76" mass="8722">MHGNQHGYMISKEAVEKRKCLVDDKVLLGVQLWLRGSQFYFKEGMLKAPMKLLRTPIMLVDLIAGVYQIQPPHNPT</sequence>